<dbReference type="Proteomes" id="UP000280935">
    <property type="component" value="Unassembled WGS sequence"/>
</dbReference>
<dbReference type="EMBL" id="RQYT01000002">
    <property type="protein sequence ID" value="RRD51079.1"/>
    <property type="molecule type" value="Genomic_DNA"/>
</dbReference>
<protein>
    <submittedName>
        <fullName evidence="3">Uncharacterized protein</fullName>
    </submittedName>
</protein>
<feature type="transmembrane region" description="Helical" evidence="2">
    <location>
        <begin position="111"/>
        <end position="132"/>
    </location>
</feature>
<evidence type="ECO:0000256" key="2">
    <source>
        <dbReference type="SAM" id="Phobius"/>
    </source>
</evidence>
<reference evidence="3 4" key="1">
    <citation type="submission" date="2018-11" db="EMBL/GenBank/DDBJ databases">
        <title>Genomes From Bacteria Associated with the Canine Oral Cavity: a Test Case for Automated Genome-Based Taxonomic Assignment.</title>
        <authorList>
            <person name="Coil D.A."/>
            <person name="Jospin G."/>
            <person name="Darling A.E."/>
            <person name="Wallis C."/>
            <person name="Davis I.J."/>
            <person name="Harris S."/>
            <person name="Eisen J.A."/>
            <person name="Holcombe L.J."/>
            <person name="O'Flynn C."/>
        </authorList>
    </citation>
    <scope>NUCLEOTIDE SEQUENCE [LARGE SCALE GENOMIC DNA]</scope>
    <source>
        <strain evidence="3 4">OH2822_COT-296</strain>
    </source>
</reference>
<evidence type="ECO:0000313" key="4">
    <source>
        <dbReference type="Proteomes" id="UP000280935"/>
    </source>
</evidence>
<evidence type="ECO:0000256" key="1">
    <source>
        <dbReference type="SAM" id="MobiDB-lite"/>
    </source>
</evidence>
<keyword evidence="2" id="KW-0472">Membrane</keyword>
<gene>
    <name evidence="3" type="ORF">EII35_01355</name>
</gene>
<feature type="region of interest" description="Disordered" evidence="1">
    <location>
        <begin position="137"/>
        <end position="182"/>
    </location>
</feature>
<feature type="compositionally biased region" description="Low complexity" evidence="1">
    <location>
        <begin position="137"/>
        <end position="164"/>
    </location>
</feature>
<evidence type="ECO:0000313" key="3">
    <source>
        <dbReference type="EMBL" id="RRD51079.1"/>
    </source>
</evidence>
<feature type="region of interest" description="Disordered" evidence="1">
    <location>
        <begin position="1"/>
        <end position="105"/>
    </location>
</feature>
<dbReference type="OrthoDB" id="3730717at2"/>
<accession>A0A3P1WWY9</accession>
<dbReference type="AlphaFoldDB" id="A0A3P1WWY9"/>
<dbReference type="RefSeq" id="WP_125226672.1">
    <property type="nucleotide sequence ID" value="NZ_RQYT01000002.1"/>
</dbReference>
<organism evidence="3 4">
    <name type="scientific">Arachnia propionica</name>
    <dbReference type="NCBI Taxonomy" id="1750"/>
    <lineage>
        <taxon>Bacteria</taxon>
        <taxon>Bacillati</taxon>
        <taxon>Actinomycetota</taxon>
        <taxon>Actinomycetes</taxon>
        <taxon>Propionibacteriales</taxon>
        <taxon>Propionibacteriaceae</taxon>
        <taxon>Arachnia</taxon>
    </lineage>
</organism>
<name>A0A3P1WWY9_9ACTN</name>
<proteinExistence type="predicted"/>
<comment type="caution">
    <text evidence="3">The sequence shown here is derived from an EMBL/GenBank/DDBJ whole genome shotgun (WGS) entry which is preliminary data.</text>
</comment>
<keyword evidence="2" id="KW-0812">Transmembrane</keyword>
<keyword evidence="2" id="KW-1133">Transmembrane helix</keyword>
<sequence length="332" mass="35046">MADEVSRTVPRRCADPEPAPTESWRPPAPSSPGRRALVDPVDPPSAPRRAGRRFAPAEPEVLPEESAWDQATIATPESRAEREPVPDHPVQDDADPEPEPPDRPNRRGRRWLLLVGACFLIVALVVVGWFTLLPRVPASQSASPTPTEATSPPASPSSDPESTEGATEAPGPLELNDTTITAPPGWNLYRDEIIEGDRRVIRLSHAATDIRLQVATLAAAGPDASATCEAVSASMQATFSDVTPTPTLPIGIDPAQGTGVTCGFRGTRTADGVANTVSFTVVIRVSDGHILTLRSVIPDTAVESSGAEAARGELAAMNCSASRNFQVTLPLC</sequence>
<feature type="compositionally biased region" description="Basic and acidic residues" evidence="1">
    <location>
        <begin position="78"/>
        <end position="91"/>
    </location>
</feature>